<comment type="pathway">
    <text evidence="2 12">Purine metabolism; AMP biosynthesis via de novo pathway; AMP from IMP: step 2/2.</text>
</comment>
<dbReference type="Proteomes" id="UP000315215">
    <property type="component" value="Chromosome"/>
</dbReference>
<dbReference type="AlphaFoldDB" id="A0A516KCV4"/>
<evidence type="ECO:0000256" key="4">
    <source>
        <dbReference type="ARBA" id="ARBA00012339"/>
    </source>
</evidence>
<dbReference type="Gene3D" id="1.10.40.30">
    <property type="entry name" value="Fumarase/aspartase (C-terminal domain)"/>
    <property type="match status" value="1"/>
</dbReference>
<accession>A0A516KCV4</accession>
<dbReference type="PROSITE" id="PS00163">
    <property type="entry name" value="FUMARATE_LYASES"/>
    <property type="match status" value="1"/>
</dbReference>
<dbReference type="PRINTS" id="PR00145">
    <property type="entry name" value="ARGSUCLYASE"/>
</dbReference>
<evidence type="ECO:0000259" key="13">
    <source>
        <dbReference type="SMART" id="SM00998"/>
    </source>
</evidence>
<sequence length="430" mass="49380">MISRYTREEMGSIWTEENKFKAWLEVEILACEAWSELGIIPKEDVQKIRQHASFDVDRIYEIEQDTRHDVVAFTRAVSETLGEEKKWVHYGLTSTDVVDTALSYLLKQANEIIRKDLHAFVDVLKEKAKEHKHTVMMGRTHGVHAEPTTFGLKMALWYEEMKRNVERFEAAAKTIETGKLSGAVGTYANIDPFVEAYVCEKLGLSPAPVSTQTLQRDRHAHYMSTLSLIATSIEKFAVEIRGLQKTETREVEEFFAKGQKGSSAMPHKRNPIGSENMTGMARVLRGYMLTSYENVALWHERDISHSSAERVILPDATIALNYMLNRFTNIVKNLTVFPENMRTNIDKTFGVIFSQRVLLSLIDQGMSREEAYDLVQPNAMKAWEERIPFKQLVEAEPKITSVLTQEQIEDCFDYTYHLKNVDRIFDKIGL</sequence>
<keyword evidence="15" id="KW-1185">Reference proteome</keyword>
<dbReference type="GO" id="GO:0006189">
    <property type="term" value="P:'de novo' IMP biosynthetic process"/>
    <property type="evidence" value="ECO:0007669"/>
    <property type="project" value="UniProtKB-UniPathway"/>
</dbReference>
<comment type="pathway">
    <text evidence="1 12">Purine metabolism; IMP biosynthesis via de novo pathway; 5-amino-1-(5-phospho-D-ribosyl)imidazole-4-carboxamide from 5-amino-1-(5-phospho-D-ribosyl)imidazole-4-carboxylate: step 2/2.</text>
</comment>
<dbReference type="KEGG" id="aqt:FN924_02890"/>
<dbReference type="GO" id="GO:0044208">
    <property type="term" value="P:'de novo' AMP biosynthetic process"/>
    <property type="evidence" value="ECO:0007669"/>
    <property type="project" value="UniProtKB-UniPathway"/>
</dbReference>
<organism evidence="14 15">
    <name type="scientific">Radiobacillus deserti</name>
    <dbReference type="NCBI Taxonomy" id="2594883"/>
    <lineage>
        <taxon>Bacteria</taxon>
        <taxon>Bacillati</taxon>
        <taxon>Bacillota</taxon>
        <taxon>Bacilli</taxon>
        <taxon>Bacillales</taxon>
        <taxon>Bacillaceae</taxon>
        <taxon>Radiobacillus</taxon>
    </lineage>
</organism>
<keyword evidence="6 12" id="KW-0658">Purine biosynthesis</keyword>
<name>A0A516KCV4_9BACI</name>
<dbReference type="FunFam" id="1.20.200.10:FF:000008">
    <property type="entry name" value="Adenylosuccinate lyase"/>
    <property type="match status" value="1"/>
</dbReference>
<evidence type="ECO:0000256" key="1">
    <source>
        <dbReference type="ARBA" id="ARBA00004706"/>
    </source>
</evidence>
<keyword evidence="7 12" id="KW-0456">Lyase</keyword>
<dbReference type="PANTHER" id="PTHR43172">
    <property type="entry name" value="ADENYLOSUCCINATE LYASE"/>
    <property type="match status" value="1"/>
</dbReference>
<protein>
    <recommendedName>
        <fullName evidence="5 11">Adenylosuccinate lyase</fullName>
        <shortName evidence="12">ASL</shortName>
        <ecNumber evidence="4 11">4.3.2.2</ecNumber>
    </recommendedName>
    <alternativeName>
        <fullName evidence="9 12">Adenylosuccinase</fullName>
    </alternativeName>
</protein>
<comment type="catalytic activity">
    <reaction evidence="8">
        <text>(2S)-2-[5-amino-1-(5-phospho-beta-D-ribosyl)imidazole-4-carboxamido]succinate = 5-amino-1-(5-phospho-beta-D-ribosyl)imidazole-4-carboxamide + fumarate</text>
        <dbReference type="Rhea" id="RHEA:23920"/>
        <dbReference type="ChEBI" id="CHEBI:29806"/>
        <dbReference type="ChEBI" id="CHEBI:58443"/>
        <dbReference type="ChEBI" id="CHEBI:58475"/>
        <dbReference type="EC" id="4.3.2.2"/>
    </reaction>
    <physiologicalReaction direction="left-to-right" evidence="8">
        <dbReference type="Rhea" id="RHEA:23921"/>
    </physiologicalReaction>
</comment>
<dbReference type="EMBL" id="CP041666">
    <property type="protein sequence ID" value="QDP39232.1"/>
    <property type="molecule type" value="Genomic_DNA"/>
</dbReference>
<dbReference type="UniPathway" id="UPA00075">
    <property type="reaction ID" value="UER00336"/>
</dbReference>
<comment type="catalytic activity">
    <reaction evidence="10">
        <text>N(6)-(1,2-dicarboxyethyl)-AMP = fumarate + AMP</text>
        <dbReference type="Rhea" id="RHEA:16853"/>
        <dbReference type="ChEBI" id="CHEBI:29806"/>
        <dbReference type="ChEBI" id="CHEBI:57567"/>
        <dbReference type="ChEBI" id="CHEBI:456215"/>
        <dbReference type="EC" id="4.3.2.2"/>
    </reaction>
    <physiologicalReaction direction="left-to-right" evidence="10">
        <dbReference type="Rhea" id="RHEA:16854"/>
    </physiologicalReaction>
</comment>
<evidence type="ECO:0000313" key="14">
    <source>
        <dbReference type="EMBL" id="QDP39232.1"/>
    </source>
</evidence>
<dbReference type="PRINTS" id="PR00149">
    <property type="entry name" value="FUMRATELYASE"/>
</dbReference>
<reference evidence="14 15" key="1">
    <citation type="submission" date="2019-07" db="EMBL/GenBank/DDBJ databases">
        <authorList>
            <person name="Li J."/>
        </authorList>
    </citation>
    <scope>NUCLEOTIDE SEQUENCE [LARGE SCALE GENOMIC DNA]</scope>
    <source>
        <strain evidence="14 15">TKL69</strain>
    </source>
</reference>
<evidence type="ECO:0000256" key="7">
    <source>
        <dbReference type="ARBA" id="ARBA00023239"/>
    </source>
</evidence>
<evidence type="ECO:0000256" key="5">
    <source>
        <dbReference type="ARBA" id="ARBA00017058"/>
    </source>
</evidence>
<dbReference type="PANTHER" id="PTHR43172:SF1">
    <property type="entry name" value="ADENYLOSUCCINATE LYASE"/>
    <property type="match status" value="1"/>
</dbReference>
<evidence type="ECO:0000256" key="8">
    <source>
        <dbReference type="ARBA" id="ARBA00024477"/>
    </source>
</evidence>
<evidence type="ECO:0000256" key="9">
    <source>
        <dbReference type="ARBA" id="ARBA00030717"/>
    </source>
</evidence>
<dbReference type="EC" id="4.3.2.2" evidence="4 11"/>
<dbReference type="FunFam" id="1.10.40.30:FF:000007">
    <property type="entry name" value="Adenylosuccinate lyase"/>
    <property type="match status" value="1"/>
</dbReference>
<evidence type="ECO:0000313" key="15">
    <source>
        <dbReference type="Proteomes" id="UP000315215"/>
    </source>
</evidence>
<dbReference type="GO" id="GO:0004018">
    <property type="term" value="F:N6-(1,2-dicarboxyethyl)AMP AMP-lyase (fumarate-forming) activity"/>
    <property type="evidence" value="ECO:0007669"/>
    <property type="project" value="UniProtKB-UniRule"/>
</dbReference>
<dbReference type="OrthoDB" id="9768878at2"/>
<dbReference type="CDD" id="cd01360">
    <property type="entry name" value="Adenylsuccinate_lyase_1"/>
    <property type="match status" value="1"/>
</dbReference>
<dbReference type="Gene3D" id="1.10.275.10">
    <property type="entry name" value="Fumarase/aspartase (N-terminal domain)"/>
    <property type="match status" value="1"/>
</dbReference>
<evidence type="ECO:0000256" key="2">
    <source>
        <dbReference type="ARBA" id="ARBA00004734"/>
    </source>
</evidence>
<gene>
    <name evidence="14" type="primary">purB</name>
    <name evidence="14" type="ORF">FN924_02890</name>
</gene>
<dbReference type="SUPFAM" id="SSF48557">
    <property type="entry name" value="L-aspartase-like"/>
    <property type="match status" value="1"/>
</dbReference>
<feature type="domain" description="Adenylosuccinate lyase C-terminal" evidence="13">
    <location>
        <begin position="349"/>
        <end position="429"/>
    </location>
</feature>
<dbReference type="GO" id="GO:0070626">
    <property type="term" value="F:(S)-2-(5-amino-1-(5-phospho-D-ribosyl)imidazole-4-carboxamido) succinate lyase (fumarate-forming) activity"/>
    <property type="evidence" value="ECO:0007669"/>
    <property type="project" value="TreeGrafter"/>
</dbReference>
<dbReference type="InterPro" id="IPR004769">
    <property type="entry name" value="Pur_lyase"/>
</dbReference>
<evidence type="ECO:0000256" key="12">
    <source>
        <dbReference type="RuleBase" id="RU361172"/>
    </source>
</evidence>
<dbReference type="InterPro" id="IPR008948">
    <property type="entry name" value="L-Aspartase-like"/>
</dbReference>
<evidence type="ECO:0000256" key="11">
    <source>
        <dbReference type="NCBIfam" id="TIGR00928"/>
    </source>
</evidence>
<dbReference type="GO" id="GO:0005829">
    <property type="term" value="C:cytosol"/>
    <property type="evidence" value="ECO:0007669"/>
    <property type="project" value="TreeGrafter"/>
</dbReference>
<dbReference type="FunFam" id="1.10.275.10:FF:000006">
    <property type="entry name" value="Adenylosuccinate lyase"/>
    <property type="match status" value="1"/>
</dbReference>
<comment type="similarity">
    <text evidence="3 12">Belongs to the lyase 1 family. Adenylosuccinate lyase subfamily.</text>
</comment>
<dbReference type="UniPathway" id="UPA00074">
    <property type="reaction ID" value="UER00132"/>
</dbReference>
<proteinExistence type="inferred from homology"/>
<evidence type="ECO:0000256" key="6">
    <source>
        <dbReference type="ARBA" id="ARBA00022755"/>
    </source>
</evidence>
<dbReference type="NCBIfam" id="TIGR00928">
    <property type="entry name" value="purB"/>
    <property type="match status" value="1"/>
</dbReference>
<dbReference type="InterPro" id="IPR019468">
    <property type="entry name" value="AdenyloSucc_lyase_C"/>
</dbReference>
<dbReference type="SMART" id="SM00998">
    <property type="entry name" value="ADSL_C"/>
    <property type="match status" value="1"/>
</dbReference>
<evidence type="ECO:0000256" key="3">
    <source>
        <dbReference type="ARBA" id="ARBA00008273"/>
    </source>
</evidence>
<dbReference type="InterPro" id="IPR000362">
    <property type="entry name" value="Fumarate_lyase_fam"/>
</dbReference>
<dbReference type="Pfam" id="PF00206">
    <property type="entry name" value="Lyase_1"/>
    <property type="match status" value="1"/>
</dbReference>
<dbReference type="Gene3D" id="1.20.200.10">
    <property type="entry name" value="Fumarase/aspartase (Central domain)"/>
    <property type="match status" value="1"/>
</dbReference>
<dbReference type="InterPro" id="IPR024083">
    <property type="entry name" value="Fumarase/histidase_N"/>
</dbReference>
<evidence type="ECO:0000256" key="10">
    <source>
        <dbReference type="ARBA" id="ARBA00049115"/>
    </source>
</evidence>
<dbReference type="InterPro" id="IPR020557">
    <property type="entry name" value="Fumarate_lyase_CS"/>
</dbReference>
<dbReference type="RefSeq" id="WP_143891982.1">
    <property type="nucleotide sequence ID" value="NZ_CP041666.1"/>
</dbReference>
<dbReference type="InterPro" id="IPR022761">
    <property type="entry name" value="Fumarate_lyase_N"/>
</dbReference>
<dbReference type="Pfam" id="PF10397">
    <property type="entry name" value="ADSL_C"/>
    <property type="match status" value="1"/>
</dbReference>